<feature type="compositionally biased region" description="Low complexity" evidence="1">
    <location>
        <begin position="53"/>
        <end position="70"/>
    </location>
</feature>
<organism evidence="2 3">
    <name type="scientific">Nocardioides lentus</name>
    <dbReference type="NCBI Taxonomy" id="338077"/>
    <lineage>
        <taxon>Bacteria</taxon>
        <taxon>Bacillati</taxon>
        <taxon>Actinomycetota</taxon>
        <taxon>Actinomycetes</taxon>
        <taxon>Propionibacteriales</taxon>
        <taxon>Nocardioidaceae</taxon>
        <taxon>Nocardioides</taxon>
    </lineage>
</organism>
<evidence type="ECO:0000313" key="3">
    <source>
        <dbReference type="Proteomes" id="UP001501612"/>
    </source>
</evidence>
<accession>A0ABP5AZM2</accession>
<gene>
    <name evidence="2" type="ORF">GCM10009737_30890</name>
</gene>
<keyword evidence="3" id="KW-1185">Reference proteome</keyword>
<feature type="compositionally biased region" description="Polar residues" evidence="1">
    <location>
        <begin position="106"/>
        <end position="116"/>
    </location>
</feature>
<comment type="caution">
    <text evidence="2">The sequence shown here is derived from an EMBL/GenBank/DDBJ whole genome shotgun (WGS) entry which is preliminary data.</text>
</comment>
<dbReference type="EMBL" id="BAAAMY010000007">
    <property type="protein sequence ID" value="GAA1926848.1"/>
    <property type="molecule type" value="Genomic_DNA"/>
</dbReference>
<evidence type="ECO:0000313" key="2">
    <source>
        <dbReference type="EMBL" id="GAA1926848.1"/>
    </source>
</evidence>
<protein>
    <submittedName>
        <fullName evidence="2">Uncharacterized protein</fullName>
    </submittedName>
</protein>
<dbReference type="Proteomes" id="UP001501612">
    <property type="component" value="Unassembled WGS sequence"/>
</dbReference>
<feature type="region of interest" description="Disordered" evidence="1">
    <location>
        <begin position="38"/>
        <end position="118"/>
    </location>
</feature>
<dbReference type="RefSeq" id="WP_344008487.1">
    <property type="nucleotide sequence ID" value="NZ_BAAAMY010000007.1"/>
</dbReference>
<reference evidence="3" key="1">
    <citation type="journal article" date="2019" name="Int. J. Syst. Evol. Microbiol.">
        <title>The Global Catalogue of Microorganisms (GCM) 10K type strain sequencing project: providing services to taxonomists for standard genome sequencing and annotation.</title>
        <authorList>
            <consortium name="The Broad Institute Genomics Platform"/>
            <consortium name="The Broad Institute Genome Sequencing Center for Infectious Disease"/>
            <person name="Wu L."/>
            <person name="Ma J."/>
        </authorList>
    </citation>
    <scope>NUCLEOTIDE SEQUENCE [LARGE SCALE GENOMIC DNA]</scope>
    <source>
        <strain evidence="3">JCM 14046</strain>
    </source>
</reference>
<sequence>MARDERGSSAVATSVATALAVLAVLAVLAAATVAGVTYRGGGTDGTTADPVGPGSSTPAGPSTSSAPEPELAFPDGQRLAGDARDNATVDVPSAEEGWTEEGLTVGYQTDDGTTVGTEDPYLLDRGFCTAPTGFEEYRAYVGLTAPISDTSGDDPARDAVDQTLERWLPVVFEGDQEPPEVDYADTEIADGTPARLATMRFEALDEDRDRCSPPATELRFLAFDTGDYVAVVVSSRGVTVDGEDLPDGLGSDLLDEILASARVQQP</sequence>
<name>A0ABP5AZM2_9ACTN</name>
<proteinExistence type="predicted"/>
<evidence type="ECO:0000256" key="1">
    <source>
        <dbReference type="SAM" id="MobiDB-lite"/>
    </source>
</evidence>